<organism evidence="6 7">
    <name type="scientific">Fistulifera solaris</name>
    <name type="common">Oleaginous diatom</name>
    <dbReference type="NCBI Taxonomy" id="1519565"/>
    <lineage>
        <taxon>Eukaryota</taxon>
        <taxon>Sar</taxon>
        <taxon>Stramenopiles</taxon>
        <taxon>Ochrophyta</taxon>
        <taxon>Bacillariophyta</taxon>
        <taxon>Bacillariophyceae</taxon>
        <taxon>Bacillariophycidae</taxon>
        <taxon>Naviculales</taxon>
        <taxon>Naviculaceae</taxon>
        <taxon>Fistulifera</taxon>
    </lineage>
</organism>
<feature type="transmembrane region" description="Helical" evidence="5">
    <location>
        <begin position="131"/>
        <end position="152"/>
    </location>
</feature>
<keyword evidence="3 5" id="KW-1133">Transmembrane helix</keyword>
<protein>
    <recommendedName>
        <fullName evidence="8">Solute carrier family 35 (UDP-sugar transporter), member A1/2/3</fullName>
    </recommendedName>
</protein>
<dbReference type="AlphaFoldDB" id="A0A1Z5JFH4"/>
<evidence type="ECO:0000313" key="7">
    <source>
        <dbReference type="Proteomes" id="UP000198406"/>
    </source>
</evidence>
<name>A0A1Z5JFH4_FISSO</name>
<keyword evidence="2 5" id="KW-0812">Transmembrane</keyword>
<evidence type="ECO:0000256" key="1">
    <source>
        <dbReference type="ARBA" id="ARBA00004141"/>
    </source>
</evidence>
<feature type="transmembrane region" description="Helical" evidence="5">
    <location>
        <begin position="35"/>
        <end position="59"/>
    </location>
</feature>
<proteinExistence type="predicted"/>
<reference evidence="6 7" key="1">
    <citation type="journal article" date="2015" name="Plant Cell">
        <title>Oil accumulation by the oleaginous diatom Fistulifera solaris as revealed by the genome and transcriptome.</title>
        <authorList>
            <person name="Tanaka T."/>
            <person name="Maeda Y."/>
            <person name="Veluchamy A."/>
            <person name="Tanaka M."/>
            <person name="Abida H."/>
            <person name="Marechal E."/>
            <person name="Bowler C."/>
            <person name="Muto M."/>
            <person name="Sunaga Y."/>
            <person name="Tanaka M."/>
            <person name="Yoshino T."/>
            <person name="Taniguchi T."/>
            <person name="Fukuda Y."/>
            <person name="Nemoto M."/>
            <person name="Matsumoto M."/>
            <person name="Wong P.S."/>
            <person name="Aburatani S."/>
            <person name="Fujibuchi W."/>
        </authorList>
    </citation>
    <scope>NUCLEOTIDE SEQUENCE [LARGE SCALE GENOMIC DNA]</scope>
    <source>
        <strain evidence="6 7">JPCC DA0580</strain>
    </source>
</reference>
<dbReference type="SUPFAM" id="SSF103481">
    <property type="entry name" value="Multidrug resistance efflux transporter EmrE"/>
    <property type="match status" value="1"/>
</dbReference>
<dbReference type="GO" id="GO:0000139">
    <property type="term" value="C:Golgi membrane"/>
    <property type="evidence" value="ECO:0007669"/>
    <property type="project" value="InterPro"/>
</dbReference>
<evidence type="ECO:0000256" key="3">
    <source>
        <dbReference type="ARBA" id="ARBA00022989"/>
    </source>
</evidence>
<evidence type="ECO:0000313" key="6">
    <source>
        <dbReference type="EMBL" id="GAX12767.1"/>
    </source>
</evidence>
<feature type="transmembrane region" description="Helical" evidence="5">
    <location>
        <begin position="204"/>
        <end position="223"/>
    </location>
</feature>
<feature type="transmembrane region" description="Helical" evidence="5">
    <location>
        <begin position="172"/>
        <end position="192"/>
    </location>
</feature>
<evidence type="ECO:0000256" key="5">
    <source>
        <dbReference type="SAM" id="Phobius"/>
    </source>
</evidence>
<evidence type="ECO:0008006" key="8">
    <source>
        <dbReference type="Google" id="ProtNLM"/>
    </source>
</evidence>
<dbReference type="InParanoid" id="A0A1Z5JFH4"/>
<feature type="transmembrane region" description="Helical" evidence="5">
    <location>
        <begin position="79"/>
        <end position="97"/>
    </location>
</feature>
<comment type="subcellular location">
    <subcellularLocation>
        <location evidence="1">Membrane</location>
        <topology evidence="1">Multi-pass membrane protein</topology>
    </subcellularLocation>
</comment>
<dbReference type="PANTHER" id="PTHR10231">
    <property type="entry name" value="NUCLEOTIDE-SUGAR TRANSMEMBRANE TRANSPORTER"/>
    <property type="match status" value="1"/>
</dbReference>
<feature type="transmembrane region" description="Helical" evidence="5">
    <location>
        <begin position="12"/>
        <end position="29"/>
    </location>
</feature>
<evidence type="ECO:0000256" key="4">
    <source>
        <dbReference type="ARBA" id="ARBA00023136"/>
    </source>
</evidence>
<feature type="transmembrane region" description="Helical" evidence="5">
    <location>
        <begin position="243"/>
        <end position="260"/>
    </location>
</feature>
<keyword evidence="7" id="KW-1185">Reference proteome</keyword>
<dbReference type="OrthoDB" id="408493at2759"/>
<sequence length="323" mass="35303">MKNVAISGEAIVYLALLALQFGIQPILMQKYAPVGIIRSTVVILQEVTKFLISASILVLNQSWSSAVQDWSMKRFITEAVFPAGLYGIQNVAYLMAVQTLDPLTFNVLAQTKTLSAALCCYLLLGRKQSRIQMIALFLLLWAALIMEGVISIDTIGYWERDASSNEWNWHHWTHGVLPILLSTFISGLAGALSQGALQHKNSYIFSMELCAAQSLLLATSLFFSPDGNMILEKGFWHQWEWATFLPIVTGAVGGVLVGLVTKHAGAVYKGFALIVGMFLSGVLQSSSVSQQQAVGGILAAISIFLHATNPPRSDIVKESKKRN</sequence>
<dbReference type="Pfam" id="PF04142">
    <property type="entry name" value="Nuc_sug_transp"/>
    <property type="match status" value="1"/>
</dbReference>
<gene>
    <name evidence="6" type="ORF">FisN_15Hh246</name>
</gene>
<accession>A0A1Z5JFH4</accession>
<dbReference type="Proteomes" id="UP000198406">
    <property type="component" value="Unassembled WGS sequence"/>
</dbReference>
<comment type="caution">
    <text evidence="6">The sequence shown here is derived from an EMBL/GenBank/DDBJ whole genome shotgun (WGS) entry which is preliminary data.</text>
</comment>
<dbReference type="InterPro" id="IPR037185">
    <property type="entry name" value="EmrE-like"/>
</dbReference>
<dbReference type="EMBL" id="BDSP01000055">
    <property type="protein sequence ID" value="GAX12767.1"/>
    <property type="molecule type" value="Genomic_DNA"/>
</dbReference>
<feature type="transmembrane region" description="Helical" evidence="5">
    <location>
        <begin position="103"/>
        <end position="124"/>
    </location>
</feature>
<dbReference type="InterPro" id="IPR007271">
    <property type="entry name" value="Nuc_sug_transpt"/>
</dbReference>
<evidence type="ECO:0000256" key="2">
    <source>
        <dbReference type="ARBA" id="ARBA00022692"/>
    </source>
</evidence>
<dbReference type="GO" id="GO:0015165">
    <property type="term" value="F:pyrimidine nucleotide-sugar transmembrane transporter activity"/>
    <property type="evidence" value="ECO:0007669"/>
    <property type="project" value="InterPro"/>
</dbReference>
<keyword evidence="4 5" id="KW-0472">Membrane</keyword>